<keyword evidence="4" id="KW-1185">Reference proteome</keyword>
<reference evidence="3 4" key="1">
    <citation type="submission" date="2024-04" db="EMBL/GenBank/DDBJ databases">
        <authorList>
            <person name="Fracassetti M."/>
        </authorList>
    </citation>
    <scope>NUCLEOTIDE SEQUENCE [LARGE SCALE GENOMIC DNA]</scope>
</reference>
<dbReference type="PANTHER" id="PTHR33116">
    <property type="entry name" value="REVERSE TRANSCRIPTASE ZINC-BINDING DOMAIN-CONTAINING PROTEIN-RELATED-RELATED"/>
    <property type="match status" value="1"/>
</dbReference>
<gene>
    <name evidence="3" type="ORF">LTRI10_LOCUS29133</name>
</gene>
<feature type="domain" description="Reverse transcriptase zinc-binding" evidence="2">
    <location>
        <begin position="351"/>
        <end position="447"/>
    </location>
</feature>
<accession>A0AAV2ER38</accession>
<name>A0AAV2ER38_9ROSI</name>
<organism evidence="3 4">
    <name type="scientific">Linum trigynum</name>
    <dbReference type="NCBI Taxonomy" id="586398"/>
    <lineage>
        <taxon>Eukaryota</taxon>
        <taxon>Viridiplantae</taxon>
        <taxon>Streptophyta</taxon>
        <taxon>Embryophyta</taxon>
        <taxon>Tracheophyta</taxon>
        <taxon>Spermatophyta</taxon>
        <taxon>Magnoliopsida</taxon>
        <taxon>eudicotyledons</taxon>
        <taxon>Gunneridae</taxon>
        <taxon>Pentapetalae</taxon>
        <taxon>rosids</taxon>
        <taxon>fabids</taxon>
        <taxon>Malpighiales</taxon>
        <taxon>Linaceae</taxon>
        <taxon>Linum</taxon>
    </lineage>
</organism>
<dbReference type="AlphaFoldDB" id="A0AAV2ER38"/>
<feature type="region of interest" description="Disordered" evidence="1">
    <location>
        <begin position="526"/>
        <end position="548"/>
    </location>
</feature>
<dbReference type="PANTHER" id="PTHR33116:SF86">
    <property type="entry name" value="REVERSE TRANSCRIPTASE DOMAIN-CONTAINING PROTEIN"/>
    <property type="match status" value="1"/>
</dbReference>
<protein>
    <recommendedName>
        <fullName evidence="2">Reverse transcriptase zinc-binding domain-containing protein</fullName>
    </recommendedName>
</protein>
<evidence type="ECO:0000313" key="3">
    <source>
        <dbReference type="EMBL" id="CAL1388192.1"/>
    </source>
</evidence>
<proteinExistence type="predicted"/>
<sequence>MRGGIRGLKLNRTCPTLTHCLFADDTVIFGEASSGEAGRILNILNDYGKITGQEVNKDKSSIFSSYNVSEEEKNSIIQAVGFTDTVTHSTYLGVPTEWGRSKRETFKFLLQRMESKGESWKSLLLSPGGKEILLKAVFQAIPSYIMSMFLLPRTTTKKMDSMLKMFFWGGNMTKKTIHWRAGHVLYAPKEEGGLGFRPFHTFNMALLAKQAWRLLTNPGALWVKVVKSIYFPKEDFLKAKKGSKASWVWASIWEAKCWMKQGVIRVIGNGLTTRMFHDPWRFDRPGPLTDNGYANVTVNAAFIDPIARQWRVDLQEQFLDPQEILLTRATPIGPSNMEDFWAWRESEKGDFSVKSAFHMFHNQTRGAQGAITPFPESTKDKWKWLWSLSIPPKLKFFVWRCAKNALAKKMNLFTRKCANSEACPLCNFPAESLHHCLFTCPHAATSWCHDWPDLSPPPPLTNILDWLVSLQARFHESSIQHMIFLMWQTWKARNERIFSGTLPSPPLTSFKAQSAHHQWNTCPKKIPDPPYQTQHTPPPEQTSPPPSIHEFEIHCDGSFFSEPQKAAYGVVVMNCHE</sequence>
<dbReference type="Pfam" id="PF13966">
    <property type="entry name" value="zf-RVT"/>
    <property type="match status" value="1"/>
</dbReference>
<evidence type="ECO:0000256" key="1">
    <source>
        <dbReference type="SAM" id="MobiDB-lite"/>
    </source>
</evidence>
<evidence type="ECO:0000313" key="4">
    <source>
        <dbReference type="Proteomes" id="UP001497516"/>
    </source>
</evidence>
<feature type="compositionally biased region" description="Pro residues" evidence="1">
    <location>
        <begin position="536"/>
        <end position="547"/>
    </location>
</feature>
<dbReference type="Proteomes" id="UP001497516">
    <property type="component" value="Chromosome 5"/>
</dbReference>
<dbReference type="InterPro" id="IPR026960">
    <property type="entry name" value="RVT-Znf"/>
</dbReference>
<dbReference type="EMBL" id="OZ034818">
    <property type="protein sequence ID" value="CAL1388192.1"/>
    <property type="molecule type" value="Genomic_DNA"/>
</dbReference>
<evidence type="ECO:0000259" key="2">
    <source>
        <dbReference type="Pfam" id="PF13966"/>
    </source>
</evidence>